<evidence type="ECO:0000313" key="2">
    <source>
        <dbReference type="EMBL" id="UOQ56094.1"/>
    </source>
</evidence>
<keyword evidence="1" id="KW-1133">Transmembrane helix</keyword>
<dbReference type="Proteomes" id="UP000831786">
    <property type="component" value="Chromosome"/>
</dbReference>
<organism evidence="2 3">
    <name type="scientific">Leucobacter allii</name>
    <dbReference type="NCBI Taxonomy" id="2932247"/>
    <lineage>
        <taxon>Bacteria</taxon>
        <taxon>Bacillati</taxon>
        <taxon>Actinomycetota</taxon>
        <taxon>Actinomycetes</taxon>
        <taxon>Micrococcales</taxon>
        <taxon>Microbacteriaceae</taxon>
        <taxon>Leucobacter</taxon>
    </lineage>
</organism>
<keyword evidence="1" id="KW-0812">Transmembrane</keyword>
<name>A0ABY4FHE3_9MICO</name>
<keyword evidence="3" id="KW-1185">Reference proteome</keyword>
<proteinExistence type="predicted"/>
<evidence type="ECO:0000256" key="1">
    <source>
        <dbReference type="SAM" id="Phobius"/>
    </source>
</evidence>
<protein>
    <submittedName>
        <fullName evidence="2">Uncharacterized protein</fullName>
    </submittedName>
</protein>
<feature type="transmembrane region" description="Helical" evidence="1">
    <location>
        <begin position="6"/>
        <end position="26"/>
    </location>
</feature>
<keyword evidence="1" id="KW-0472">Membrane</keyword>
<sequence length="183" mass="20035">MSSESIDPAALAISLIALVATLWIAIGGWRRDARLRHEDQKGTVVDRLVSMIESEAAAATDPTWTIARLHEGRAHHIRAVAIMSSVAKPRRDDALVLMVATNAYKLGKEARRYLSSGEAQAELETGEYGKRRAAITDTSVAMCEDLLDWQQGKAKAGSLRSFYDHYTEKCTKAGITVPPEPTL</sequence>
<dbReference type="RefSeq" id="WP_244726285.1">
    <property type="nucleotide sequence ID" value="NZ_CP095045.1"/>
</dbReference>
<reference evidence="2 3" key="1">
    <citation type="submission" date="2022-04" db="EMBL/GenBank/DDBJ databases">
        <title>Leucobacter sp. isolated from rhizosphere of garlic.</title>
        <authorList>
            <person name="Won M."/>
            <person name="Lee C.-M."/>
            <person name="Woen H.-Y."/>
            <person name="Kwon S.-W."/>
        </authorList>
    </citation>
    <scope>NUCLEOTIDE SEQUENCE [LARGE SCALE GENOMIC DNA]</scope>
    <source>
        <strain evidence="2 3">H21R-40</strain>
    </source>
</reference>
<gene>
    <name evidence="2" type="ORF">MUN78_10300</name>
</gene>
<accession>A0ABY4FHE3</accession>
<dbReference type="EMBL" id="CP095045">
    <property type="protein sequence ID" value="UOQ56094.1"/>
    <property type="molecule type" value="Genomic_DNA"/>
</dbReference>
<evidence type="ECO:0000313" key="3">
    <source>
        <dbReference type="Proteomes" id="UP000831786"/>
    </source>
</evidence>